<dbReference type="GO" id="GO:0005506">
    <property type="term" value="F:iron ion binding"/>
    <property type="evidence" value="ECO:0007669"/>
    <property type="project" value="InterPro"/>
</dbReference>
<dbReference type="OrthoDB" id="5241086at2"/>
<keyword evidence="6 7" id="KW-0503">Monooxygenase</keyword>
<dbReference type="Gene3D" id="1.10.630.10">
    <property type="entry name" value="Cytochrome P450"/>
    <property type="match status" value="1"/>
</dbReference>
<dbReference type="AlphaFoldDB" id="A0A318LEL8"/>
<keyword evidence="3 7" id="KW-0479">Metal-binding</keyword>
<proteinExistence type="inferred from homology"/>
<dbReference type="PANTHER" id="PTHR46696:SF4">
    <property type="entry name" value="BIOTIN BIOSYNTHESIS CYTOCHROME P450"/>
    <property type="match status" value="1"/>
</dbReference>
<dbReference type="GO" id="GO:0008395">
    <property type="term" value="F:steroid hydroxylase activity"/>
    <property type="evidence" value="ECO:0007669"/>
    <property type="project" value="TreeGrafter"/>
</dbReference>
<evidence type="ECO:0000256" key="3">
    <source>
        <dbReference type="ARBA" id="ARBA00022723"/>
    </source>
</evidence>
<reference evidence="8 9" key="1">
    <citation type="submission" date="2016-07" db="EMBL/GenBank/DDBJ databases">
        <title>Draft genome sequence of Prauserella sp. YIM 121212, isolated from alkaline soil.</title>
        <authorList>
            <person name="Ruckert C."/>
            <person name="Albersmeier A."/>
            <person name="Jiang C.-L."/>
            <person name="Jiang Y."/>
            <person name="Kalinowski J."/>
            <person name="Schneider O."/>
            <person name="Winkler A."/>
            <person name="Zotchev S.B."/>
        </authorList>
    </citation>
    <scope>NUCLEOTIDE SEQUENCE [LARGE SCALE GENOMIC DNA]</scope>
    <source>
        <strain evidence="8 9">YIM 121212</strain>
    </source>
</reference>
<dbReference type="PRINTS" id="PR00385">
    <property type="entry name" value="P450"/>
</dbReference>
<evidence type="ECO:0000256" key="2">
    <source>
        <dbReference type="ARBA" id="ARBA00022617"/>
    </source>
</evidence>
<gene>
    <name evidence="8" type="ORF">BA062_33075</name>
</gene>
<dbReference type="RefSeq" id="WP_110343173.1">
    <property type="nucleotide sequence ID" value="NZ_MASU01000017.1"/>
</dbReference>
<evidence type="ECO:0000256" key="7">
    <source>
        <dbReference type="RuleBase" id="RU000461"/>
    </source>
</evidence>
<dbReference type="EMBL" id="MASU01000017">
    <property type="protein sequence ID" value="PXY20098.1"/>
    <property type="molecule type" value="Genomic_DNA"/>
</dbReference>
<evidence type="ECO:0000256" key="1">
    <source>
        <dbReference type="ARBA" id="ARBA00010617"/>
    </source>
</evidence>
<keyword evidence="4 7" id="KW-0560">Oxidoreductase</keyword>
<dbReference type="InterPro" id="IPR036396">
    <property type="entry name" value="Cyt_P450_sf"/>
</dbReference>
<evidence type="ECO:0000313" key="8">
    <source>
        <dbReference type="EMBL" id="PXY20098.1"/>
    </source>
</evidence>
<keyword evidence="9" id="KW-1185">Reference proteome</keyword>
<dbReference type="GO" id="GO:0036199">
    <property type="term" value="F:cholest-4-en-3-one 26-monooxygenase activity"/>
    <property type="evidence" value="ECO:0007669"/>
    <property type="project" value="TreeGrafter"/>
</dbReference>
<dbReference type="Proteomes" id="UP000247892">
    <property type="component" value="Unassembled WGS sequence"/>
</dbReference>
<dbReference type="SUPFAM" id="SSF48264">
    <property type="entry name" value="Cytochrome P450"/>
    <property type="match status" value="1"/>
</dbReference>
<keyword evidence="5 7" id="KW-0408">Iron</keyword>
<dbReference type="CDD" id="cd11033">
    <property type="entry name" value="CYP142-like"/>
    <property type="match status" value="1"/>
</dbReference>
<dbReference type="PRINTS" id="PR00359">
    <property type="entry name" value="BP450"/>
</dbReference>
<sequence length="421" mass="47460">MSVPDVFDPTVFARGLPHERFRVLRDTAPVSWQEETEVLGWPEGPGYWAVTRHADVRHVLRTPEVFSSWLGATQIRDPERDDLAFIRRMILNMDPPEHQRLRRLVSGVFTRRRLERSAERITGRARALLDAVAPHGRCDLPADVTDDFPLANLADLLGVPAGDRGLLLRWTNRVIGYQDPEHAEIVRGPDGKPVNPRSPAQLRDMFGYALRLAEAKRERPSDDLMSALVRASVDGRALDDAELQMFFFLVVIAGNDTVRSALPGGVLALTDHPGQYERLRADPALLPSAVEEILRWHPPVLSFRRTATRDVELGGAHIRAGDKVVVYHCSAHFDERVFADPHTFDITREPNDHLAFGDGPHLCLGAHFGRLQLRIFFREFLSRLPMVELDGEPRRLTSNFINGITHLPLRWRPVVPGHDGA</sequence>
<evidence type="ECO:0000256" key="6">
    <source>
        <dbReference type="ARBA" id="ARBA00023033"/>
    </source>
</evidence>
<dbReference type="InterPro" id="IPR017972">
    <property type="entry name" value="Cyt_P450_CS"/>
</dbReference>
<dbReference type="InterPro" id="IPR001128">
    <property type="entry name" value="Cyt_P450"/>
</dbReference>
<dbReference type="Pfam" id="PF00067">
    <property type="entry name" value="p450"/>
    <property type="match status" value="1"/>
</dbReference>
<dbReference type="FunFam" id="1.10.630.10:FF:000018">
    <property type="entry name" value="Cytochrome P450 monooxygenase"/>
    <property type="match status" value="1"/>
</dbReference>
<keyword evidence="2 7" id="KW-0349">Heme</keyword>
<comment type="similarity">
    <text evidence="1 7">Belongs to the cytochrome P450 family.</text>
</comment>
<name>A0A318LEL8_9PSEU</name>
<dbReference type="GO" id="GO:0006707">
    <property type="term" value="P:cholesterol catabolic process"/>
    <property type="evidence" value="ECO:0007669"/>
    <property type="project" value="TreeGrafter"/>
</dbReference>
<dbReference type="GO" id="GO:0020037">
    <property type="term" value="F:heme binding"/>
    <property type="evidence" value="ECO:0007669"/>
    <property type="project" value="InterPro"/>
</dbReference>
<dbReference type="PANTHER" id="PTHR46696">
    <property type="entry name" value="P450, PUTATIVE (EUROFUNG)-RELATED"/>
    <property type="match status" value="1"/>
</dbReference>
<accession>A0A318LEL8</accession>
<evidence type="ECO:0000256" key="5">
    <source>
        <dbReference type="ARBA" id="ARBA00023004"/>
    </source>
</evidence>
<dbReference type="InterPro" id="IPR002397">
    <property type="entry name" value="Cyt_P450_B"/>
</dbReference>
<evidence type="ECO:0000256" key="4">
    <source>
        <dbReference type="ARBA" id="ARBA00023002"/>
    </source>
</evidence>
<protein>
    <submittedName>
        <fullName evidence="8">Cytochrome</fullName>
    </submittedName>
</protein>
<dbReference type="PROSITE" id="PS00086">
    <property type="entry name" value="CYTOCHROME_P450"/>
    <property type="match status" value="1"/>
</dbReference>
<evidence type="ECO:0000313" key="9">
    <source>
        <dbReference type="Proteomes" id="UP000247892"/>
    </source>
</evidence>
<comment type="caution">
    <text evidence="8">The sequence shown here is derived from an EMBL/GenBank/DDBJ whole genome shotgun (WGS) entry which is preliminary data.</text>
</comment>
<organism evidence="8 9">
    <name type="scientific">Prauserella flavalba</name>
    <dbReference type="NCBI Taxonomy" id="1477506"/>
    <lineage>
        <taxon>Bacteria</taxon>
        <taxon>Bacillati</taxon>
        <taxon>Actinomycetota</taxon>
        <taxon>Actinomycetes</taxon>
        <taxon>Pseudonocardiales</taxon>
        <taxon>Pseudonocardiaceae</taxon>
        <taxon>Prauserella</taxon>
    </lineage>
</organism>